<dbReference type="InterPro" id="IPR009057">
    <property type="entry name" value="Homeodomain-like_sf"/>
</dbReference>
<keyword evidence="5" id="KW-1185">Reference proteome</keyword>
<dbReference type="Pfam" id="PF00440">
    <property type="entry name" value="TetR_N"/>
    <property type="match status" value="1"/>
</dbReference>
<feature type="DNA-binding region" description="H-T-H motif" evidence="2">
    <location>
        <begin position="37"/>
        <end position="56"/>
    </location>
</feature>
<protein>
    <submittedName>
        <fullName evidence="4">TetR/AcrR family transcriptional regulator</fullName>
    </submittedName>
</protein>
<dbReference type="PANTHER" id="PTHR30055">
    <property type="entry name" value="HTH-TYPE TRANSCRIPTIONAL REGULATOR RUTR"/>
    <property type="match status" value="1"/>
</dbReference>
<evidence type="ECO:0000259" key="3">
    <source>
        <dbReference type="PROSITE" id="PS50977"/>
    </source>
</evidence>
<dbReference type="InterPro" id="IPR041483">
    <property type="entry name" value="TetR_C_34"/>
</dbReference>
<feature type="domain" description="HTH tetR-type" evidence="3">
    <location>
        <begin position="14"/>
        <end position="74"/>
    </location>
</feature>
<dbReference type="Pfam" id="PF17929">
    <property type="entry name" value="TetR_C_34"/>
    <property type="match status" value="1"/>
</dbReference>
<dbReference type="Gene3D" id="1.10.357.10">
    <property type="entry name" value="Tetracycline Repressor, domain 2"/>
    <property type="match status" value="1"/>
</dbReference>
<sequence>MTTFQRARSEEQRAARRRMILDGAAAMLAEMPVAQVSLNELSRRVGLAKSNVLRYFESREDVLLELLNTAAREWLADFADEVAGVVDAGAGPSERSAQFAGALAASLAARPILCDLISAQSAVLEHNVSPQVVVKYKRAAGQTIAVLVRLVLEHVRELGERDAEWFTTASIMMAGAAWTHANPASAVEAAYAADPALASMRVDFADTLRDVLEVLLAGLLARARARWAEGPPG</sequence>
<dbReference type="InterPro" id="IPR001647">
    <property type="entry name" value="HTH_TetR"/>
</dbReference>
<keyword evidence="1 2" id="KW-0238">DNA-binding</keyword>
<reference evidence="5" key="1">
    <citation type="journal article" date="2019" name="Int. J. Syst. Evol. Microbiol.">
        <title>The Global Catalogue of Microorganisms (GCM) 10K type strain sequencing project: providing services to taxonomists for standard genome sequencing and annotation.</title>
        <authorList>
            <consortium name="The Broad Institute Genomics Platform"/>
            <consortium name="The Broad Institute Genome Sequencing Center for Infectious Disease"/>
            <person name="Wu L."/>
            <person name="Ma J."/>
        </authorList>
    </citation>
    <scope>NUCLEOTIDE SEQUENCE [LARGE SCALE GENOMIC DNA]</scope>
    <source>
        <strain evidence="5">CCUG 49560</strain>
    </source>
</reference>
<organism evidence="4 5">
    <name type="scientific">Sphaerisporangium corydalis</name>
    <dbReference type="NCBI Taxonomy" id="1441875"/>
    <lineage>
        <taxon>Bacteria</taxon>
        <taxon>Bacillati</taxon>
        <taxon>Actinomycetota</taxon>
        <taxon>Actinomycetes</taxon>
        <taxon>Streptosporangiales</taxon>
        <taxon>Streptosporangiaceae</taxon>
        <taxon>Sphaerisporangium</taxon>
    </lineage>
</organism>
<accession>A0ABV9EFC1</accession>
<gene>
    <name evidence="4" type="ORF">ACFO8L_13140</name>
</gene>
<dbReference type="PANTHER" id="PTHR30055:SF226">
    <property type="entry name" value="HTH-TYPE TRANSCRIPTIONAL REGULATOR PKSA"/>
    <property type="match status" value="1"/>
</dbReference>
<dbReference type="RefSeq" id="WP_262846758.1">
    <property type="nucleotide sequence ID" value="NZ_JANZYP010000051.1"/>
</dbReference>
<dbReference type="PROSITE" id="PS50977">
    <property type="entry name" value="HTH_TETR_2"/>
    <property type="match status" value="1"/>
</dbReference>
<dbReference type="Proteomes" id="UP001595891">
    <property type="component" value="Unassembled WGS sequence"/>
</dbReference>
<dbReference type="EMBL" id="JBHSFN010000007">
    <property type="protein sequence ID" value="MFC4587030.1"/>
    <property type="molecule type" value="Genomic_DNA"/>
</dbReference>
<evidence type="ECO:0000313" key="4">
    <source>
        <dbReference type="EMBL" id="MFC4587030.1"/>
    </source>
</evidence>
<dbReference type="SUPFAM" id="SSF46689">
    <property type="entry name" value="Homeodomain-like"/>
    <property type="match status" value="1"/>
</dbReference>
<proteinExistence type="predicted"/>
<evidence type="ECO:0000256" key="2">
    <source>
        <dbReference type="PROSITE-ProRule" id="PRU00335"/>
    </source>
</evidence>
<name>A0ABV9EFC1_9ACTN</name>
<comment type="caution">
    <text evidence="4">The sequence shown here is derived from an EMBL/GenBank/DDBJ whole genome shotgun (WGS) entry which is preliminary data.</text>
</comment>
<evidence type="ECO:0000256" key="1">
    <source>
        <dbReference type="ARBA" id="ARBA00023125"/>
    </source>
</evidence>
<evidence type="ECO:0000313" key="5">
    <source>
        <dbReference type="Proteomes" id="UP001595891"/>
    </source>
</evidence>
<dbReference type="InterPro" id="IPR050109">
    <property type="entry name" value="HTH-type_TetR-like_transc_reg"/>
</dbReference>